<feature type="compositionally biased region" description="Basic and acidic residues" evidence="2">
    <location>
        <begin position="83"/>
        <end position="93"/>
    </location>
</feature>
<dbReference type="Proteomes" id="UP000036987">
    <property type="component" value="Unassembled WGS sequence"/>
</dbReference>
<accession>A0A0K9PXS2</accession>
<evidence type="ECO:0000256" key="1">
    <source>
        <dbReference type="PROSITE-ProRule" id="PRU00339"/>
    </source>
</evidence>
<protein>
    <submittedName>
        <fullName evidence="3">Kinesin light chain-related</fullName>
    </submittedName>
</protein>
<keyword evidence="4" id="KW-1185">Reference proteome</keyword>
<feature type="compositionally biased region" description="Basic residues" evidence="2">
    <location>
        <begin position="103"/>
        <end position="117"/>
    </location>
</feature>
<dbReference type="SUPFAM" id="SSF48452">
    <property type="entry name" value="TPR-like"/>
    <property type="match status" value="3"/>
</dbReference>
<feature type="repeat" description="TPR" evidence="1">
    <location>
        <begin position="355"/>
        <end position="388"/>
    </location>
</feature>
<dbReference type="PANTHER" id="PTHR46284">
    <property type="entry name" value="PROTEIN KINESIN LIGHT CHAIN-RELATED 3"/>
    <property type="match status" value="1"/>
</dbReference>
<dbReference type="InterPro" id="IPR011990">
    <property type="entry name" value="TPR-like_helical_dom_sf"/>
</dbReference>
<dbReference type="AlphaFoldDB" id="A0A0K9PXS2"/>
<keyword evidence="1" id="KW-0802">TPR repeat</keyword>
<evidence type="ECO:0000313" key="3">
    <source>
        <dbReference type="EMBL" id="KMZ73037.1"/>
    </source>
</evidence>
<feature type="region of interest" description="Disordered" evidence="2">
    <location>
        <begin position="1"/>
        <end position="61"/>
    </location>
</feature>
<evidence type="ECO:0000256" key="2">
    <source>
        <dbReference type="SAM" id="MobiDB-lite"/>
    </source>
</evidence>
<dbReference type="STRING" id="29655.A0A0K9PXS2"/>
<reference evidence="4" key="1">
    <citation type="journal article" date="2016" name="Nature">
        <title>The genome of the seagrass Zostera marina reveals angiosperm adaptation to the sea.</title>
        <authorList>
            <person name="Olsen J.L."/>
            <person name="Rouze P."/>
            <person name="Verhelst B."/>
            <person name="Lin Y.-C."/>
            <person name="Bayer T."/>
            <person name="Collen J."/>
            <person name="Dattolo E."/>
            <person name="De Paoli E."/>
            <person name="Dittami S."/>
            <person name="Maumus F."/>
            <person name="Michel G."/>
            <person name="Kersting A."/>
            <person name="Lauritano C."/>
            <person name="Lohaus R."/>
            <person name="Toepel M."/>
            <person name="Tonon T."/>
            <person name="Vanneste K."/>
            <person name="Amirebrahimi M."/>
            <person name="Brakel J."/>
            <person name="Bostroem C."/>
            <person name="Chovatia M."/>
            <person name="Grimwood J."/>
            <person name="Jenkins J.W."/>
            <person name="Jueterbock A."/>
            <person name="Mraz A."/>
            <person name="Stam W.T."/>
            <person name="Tice H."/>
            <person name="Bornberg-Bauer E."/>
            <person name="Green P.J."/>
            <person name="Pearson G.A."/>
            <person name="Procaccini G."/>
            <person name="Duarte C.M."/>
            <person name="Schmutz J."/>
            <person name="Reusch T.B.H."/>
            <person name="Van de Peer Y."/>
        </authorList>
    </citation>
    <scope>NUCLEOTIDE SEQUENCE [LARGE SCALE GENOMIC DNA]</scope>
    <source>
        <strain evidence="4">cv. Finnish</strain>
    </source>
</reference>
<sequence>MKSNGDLNSPKIQQQQQASSCVDTSIDQLYDNVCDMEESSEDGSLSRNTYGSDGDDDDESRIDSELRHLVGGEITTNLDISPEEDHFVEKDNEDREEEVGSVKTRKKRNSVRKKKTKKDVGVGNDTEVTSGSEMLVENPNLGPFLLKHAIDLIQSDNPRRALDYAIRASKSLEKCSDGKPSLDLVMSLHALAAIHCSLGQHALAIPILKRAISIPVVNDNNNDGHALAKFAGCMQLGDTYGMLGMLENAIICYSDGLQLQKQALGESDRRVGETCRYLAEVHVQALQFDEAEKLCKLALDIHMENTDPAAISAQNDDRKLMGLICETKGDHDAALEHLVLASMGMTADGREIDMASIDCSIGDAYLSLGRYEEAIFAYHKALNKLKSSKGDAHPAVASVFVRLGYLHNKIGKIRESISYCENALKIYGKPPPGTPLEEIATGFIDVSAVYELMDDYEYALRLLQKALKIYDGASSGQHSTVAGIEAQIGVLYYILGKYKESYSSLTNATSKLRVVSVEDNNRTKKKKTKKSAFFGIALNQLGLVCVQLYSIKEAADLFEEAKDILEEEHGLYHPDTLGVYSNLAGTYDALGRLDEAIEILERIVIIREEKLGTANPDVDEEKRRLSELLKEAGKVRNKKQRSLMTLFS</sequence>
<dbReference type="PANTHER" id="PTHR46284:SF5">
    <property type="entry name" value="PROTEIN KINESIN LIGHT CHAIN-RELATED 3"/>
    <property type="match status" value="1"/>
</dbReference>
<dbReference type="OMA" id="YNEAEVM"/>
<evidence type="ECO:0000313" key="4">
    <source>
        <dbReference type="Proteomes" id="UP000036987"/>
    </source>
</evidence>
<dbReference type="InterPro" id="IPR019734">
    <property type="entry name" value="TPR_rpt"/>
</dbReference>
<proteinExistence type="predicted"/>
<dbReference type="PROSITE" id="PS50005">
    <property type="entry name" value="TPR"/>
    <property type="match status" value="1"/>
</dbReference>
<dbReference type="SMART" id="SM00028">
    <property type="entry name" value="TPR"/>
    <property type="match status" value="9"/>
</dbReference>
<feature type="compositionally biased region" description="Polar residues" evidence="2">
    <location>
        <begin position="1"/>
        <end position="27"/>
    </location>
</feature>
<gene>
    <name evidence="3" type="ORF">ZOSMA_155G00350</name>
</gene>
<feature type="region of interest" description="Disordered" evidence="2">
    <location>
        <begin position="77"/>
        <end position="125"/>
    </location>
</feature>
<dbReference type="Pfam" id="PF13424">
    <property type="entry name" value="TPR_12"/>
    <property type="match status" value="2"/>
</dbReference>
<dbReference type="Gene3D" id="1.25.40.10">
    <property type="entry name" value="Tetratricopeptide repeat domain"/>
    <property type="match status" value="3"/>
</dbReference>
<name>A0A0K9PXS2_ZOSMR</name>
<dbReference type="EMBL" id="LFYR01000607">
    <property type="protein sequence ID" value="KMZ73037.1"/>
    <property type="molecule type" value="Genomic_DNA"/>
</dbReference>
<dbReference type="OrthoDB" id="5986190at2759"/>
<comment type="caution">
    <text evidence="3">The sequence shown here is derived from an EMBL/GenBank/DDBJ whole genome shotgun (WGS) entry which is preliminary data.</text>
</comment>
<organism evidence="3 4">
    <name type="scientific">Zostera marina</name>
    <name type="common">Eelgrass</name>
    <dbReference type="NCBI Taxonomy" id="29655"/>
    <lineage>
        <taxon>Eukaryota</taxon>
        <taxon>Viridiplantae</taxon>
        <taxon>Streptophyta</taxon>
        <taxon>Embryophyta</taxon>
        <taxon>Tracheophyta</taxon>
        <taxon>Spermatophyta</taxon>
        <taxon>Magnoliopsida</taxon>
        <taxon>Liliopsida</taxon>
        <taxon>Zosteraceae</taxon>
        <taxon>Zostera</taxon>
    </lineage>
</organism>